<dbReference type="PROSITE" id="PS00690">
    <property type="entry name" value="DEAH_ATP_HELICASE"/>
    <property type="match status" value="1"/>
</dbReference>
<dbReference type="PANTHER" id="PTHR18934">
    <property type="entry name" value="ATP-DEPENDENT RNA HELICASE"/>
    <property type="match status" value="1"/>
</dbReference>
<dbReference type="GO" id="GO:0003725">
    <property type="term" value="F:double-stranded RNA binding"/>
    <property type="evidence" value="ECO:0007669"/>
    <property type="project" value="TreeGrafter"/>
</dbReference>
<dbReference type="GO" id="GO:0045943">
    <property type="term" value="P:positive regulation of transcription by RNA polymerase I"/>
    <property type="evidence" value="ECO:0007669"/>
    <property type="project" value="TreeGrafter"/>
</dbReference>
<evidence type="ECO:0000256" key="4">
    <source>
        <dbReference type="ARBA" id="ARBA00022806"/>
    </source>
</evidence>
<reference evidence="9 10" key="1">
    <citation type="submission" date="2018-07" db="EMBL/GenBank/DDBJ databases">
        <title>The complete nuclear genome of the prasinophyte Chloropicon primus (CCMP1205).</title>
        <authorList>
            <person name="Pombert J.-F."/>
            <person name="Otis C."/>
            <person name="Turmel M."/>
            <person name="Lemieux C."/>
        </authorList>
    </citation>
    <scope>NUCLEOTIDE SEQUENCE [LARGE SCALE GENOMIC DNA]</scope>
    <source>
        <strain evidence="9 10">CCMP1205</strain>
    </source>
</reference>
<accession>A0A5B8MB10</accession>
<dbReference type="SMART" id="SM00487">
    <property type="entry name" value="DEXDc"/>
    <property type="match status" value="1"/>
</dbReference>
<evidence type="ECO:0000256" key="2">
    <source>
        <dbReference type="ARBA" id="ARBA00022741"/>
    </source>
</evidence>
<dbReference type="EMBL" id="CP031034">
    <property type="protein sequence ID" value="QDZ17638.1"/>
    <property type="molecule type" value="Genomic_DNA"/>
</dbReference>
<proteinExistence type="predicted"/>
<organism evidence="9 10">
    <name type="scientific">Chloropicon primus</name>
    <dbReference type="NCBI Taxonomy" id="1764295"/>
    <lineage>
        <taxon>Eukaryota</taxon>
        <taxon>Viridiplantae</taxon>
        <taxon>Chlorophyta</taxon>
        <taxon>Chloropicophyceae</taxon>
        <taxon>Chloropicales</taxon>
        <taxon>Chloropicaceae</taxon>
        <taxon>Chloropicon</taxon>
    </lineage>
</organism>
<dbReference type="PROSITE" id="PS51192">
    <property type="entry name" value="HELICASE_ATP_BIND_1"/>
    <property type="match status" value="1"/>
</dbReference>
<dbReference type="InterPro" id="IPR002464">
    <property type="entry name" value="DNA/RNA_helicase_DEAH_CS"/>
</dbReference>
<evidence type="ECO:0000256" key="3">
    <source>
        <dbReference type="ARBA" id="ARBA00022801"/>
    </source>
</evidence>
<dbReference type="SUPFAM" id="SSF52540">
    <property type="entry name" value="P-loop containing nucleoside triphosphate hydrolases"/>
    <property type="match status" value="1"/>
</dbReference>
<dbReference type="Proteomes" id="UP000316726">
    <property type="component" value="Chromosome 1"/>
</dbReference>
<dbReference type="EC" id="3.6.4.13" evidence="1"/>
<dbReference type="Pfam" id="PF07717">
    <property type="entry name" value="OB_NTP_bind"/>
    <property type="match status" value="1"/>
</dbReference>
<evidence type="ECO:0000256" key="1">
    <source>
        <dbReference type="ARBA" id="ARBA00012552"/>
    </source>
</evidence>
<dbReference type="Pfam" id="PF00271">
    <property type="entry name" value="Helicase_C"/>
    <property type="match status" value="1"/>
</dbReference>
<keyword evidence="10" id="KW-1185">Reference proteome</keyword>
<gene>
    <name evidence="9" type="ORF">A3770_01p01560</name>
</gene>
<evidence type="ECO:0000259" key="8">
    <source>
        <dbReference type="PROSITE" id="PS51194"/>
    </source>
</evidence>
<dbReference type="OrthoDB" id="10253254at2759"/>
<dbReference type="SMART" id="SM00847">
    <property type="entry name" value="HA2"/>
    <property type="match status" value="1"/>
</dbReference>
<keyword evidence="3" id="KW-0378">Hydrolase</keyword>
<dbReference type="InterPro" id="IPR007502">
    <property type="entry name" value="Helicase-assoc_dom"/>
</dbReference>
<dbReference type="AlphaFoldDB" id="A0A5B8MB10"/>
<keyword evidence="5" id="KW-0067">ATP-binding</keyword>
<feature type="domain" description="Helicase C-terminal" evidence="8">
    <location>
        <begin position="214"/>
        <end position="406"/>
    </location>
</feature>
<dbReference type="InterPro" id="IPR011709">
    <property type="entry name" value="DEAD-box_helicase_OB_fold"/>
</dbReference>
<dbReference type="PANTHER" id="PTHR18934:SF118">
    <property type="entry name" value="ATP-DEPENDENT RNA HELICASE DHX33"/>
    <property type="match status" value="1"/>
</dbReference>
<dbReference type="GO" id="GO:0003724">
    <property type="term" value="F:RNA helicase activity"/>
    <property type="evidence" value="ECO:0007669"/>
    <property type="project" value="UniProtKB-EC"/>
</dbReference>
<evidence type="ECO:0000256" key="6">
    <source>
        <dbReference type="ARBA" id="ARBA00047984"/>
    </source>
</evidence>
<comment type="catalytic activity">
    <reaction evidence="6">
        <text>ATP + H2O = ADP + phosphate + H(+)</text>
        <dbReference type="Rhea" id="RHEA:13065"/>
        <dbReference type="ChEBI" id="CHEBI:15377"/>
        <dbReference type="ChEBI" id="CHEBI:15378"/>
        <dbReference type="ChEBI" id="CHEBI:30616"/>
        <dbReference type="ChEBI" id="CHEBI:43474"/>
        <dbReference type="ChEBI" id="CHEBI:456216"/>
        <dbReference type="EC" id="3.6.4.13"/>
    </reaction>
</comment>
<feature type="domain" description="Helicase ATP-binding" evidence="7">
    <location>
        <begin position="28"/>
        <end position="210"/>
    </location>
</feature>
<dbReference type="Gene3D" id="1.20.120.1080">
    <property type="match status" value="1"/>
</dbReference>
<dbReference type="GO" id="GO:0016787">
    <property type="term" value="F:hydrolase activity"/>
    <property type="evidence" value="ECO:0007669"/>
    <property type="project" value="UniProtKB-KW"/>
</dbReference>
<evidence type="ECO:0000313" key="9">
    <source>
        <dbReference type="EMBL" id="QDZ17638.1"/>
    </source>
</evidence>
<dbReference type="CDD" id="cd18791">
    <property type="entry name" value="SF2_C_RHA"/>
    <property type="match status" value="1"/>
</dbReference>
<dbReference type="Pfam" id="PF04408">
    <property type="entry name" value="WHD_HA2"/>
    <property type="match status" value="1"/>
</dbReference>
<dbReference type="GO" id="GO:0005730">
    <property type="term" value="C:nucleolus"/>
    <property type="evidence" value="ECO:0007669"/>
    <property type="project" value="TreeGrafter"/>
</dbReference>
<dbReference type="Pfam" id="PF21010">
    <property type="entry name" value="HA2_C"/>
    <property type="match status" value="1"/>
</dbReference>
<evidence type="ECO:0000256" key="5">
    <source>
        <dbReference type="ARBA" id="ARBA00022840"/>
    </source>
</evidence>
<keyword evidence="2" id="KW-0547">Nucleotide-binding</keyword>
<dbReference type="GO" id="GO:0005524">
    <property type="term" value="F:ATP binding"/>
    <property type="evidence" value="ECO:0007669"/>
    <property type="project" value="UniProtKB-KW"/>
</dbReference>
<name>A0A5B8MB10_9CHLO</name>
<dbReference type="InterPro" id="IPR011545">
    <property type="entry name" value="DEAD/DEAH_box_helicase_dom"/>
</dbReference>
<dbReference type="InterPro" id="IPR014001">
    <property type="entry name" value="Helicase_ATP-bd"/>
</dbReference>
<dbReference type="InterPro" id="IPR027417">
    <property type="entry name" value="P-loop_NTPase"/>
</dbReference>
<dbReference type="PROSITE" id="PS51194">
    <property type="entry name" value="HELICASE_CTER"/>
    <property type="match status" value="1"/>
</dbReference>
<protein>
    <recommendedName>
        <fullName evidence="1">RNA helicase</fullName>
        <ecNumber evidence="1">3.6.4.13</ecNumber>
    </recommendedName>
</protein>
<dbReference type="FunFam" id="3.40.50.300:FF:000145">
    <property type="entry name" value="probable ATP-dependent RNA helicase DHX40"/>
    <property type="match status" value="1"/>
</dbReference>
<sequence>MTNGGKRRRGVGGTGFGLPIHKVSREIIRAVAANESVVLVGDTGSGKSTQLPQILADSRKFGVFPGSAICITQPRRVAAVTIAQRVAYERGKKVGTEVGYAVRFEDVTSKETSIKYATEGILLRESLSDGLLSRYSTVILDEAHERTLDFDILLGLLKSVQAKRRMHSSKGAEANGRRKLKPLKLIIMSATLEADVFCKYLDCPKLDIPGRKFPVERFYTITPETDYVEAAVCATFQLHSQEPEGDILLFLTGQDQIETVEGLVSEHVRNMPQDSQPLSIVMLYAAMPPEQQMKAFEPAPKGTRKLILATNIAETSLTIDGVRYVIDPGVVKQRRYNPMTCSDSLTVVPISRAQVKQRAGRAGRQGPGKAFHLFPESEFFKLSPTSIPEVKRTNLANTVLQMKAMGIEDVMLFDFLEPPPKSALVRAFELLLSLGALNSSGNISPEGKQMCGLPVDPKLAKAILSSTKLDCLDEILKIVSLLSVESVLHMSKKKKDDAHQAHLKFLHDSGDMLTLLQILNNFKNVKGQERVKWSRQNFVNARPLTKACNIYTQLSTQVKHVTATVTEGGGSGDKVDDIMKCICTGYFSNAAQRMPDGTYQTLLSAQKVHIHPSSVLFKKKPDCIIFIELVQTTKLYARNVGLIEAAWLPELIPDIFVVS</sequence>
<dbReference type="Pfam" id="PF00270">
    <property type="entry name" value="DEAD"/>
    <property type="match status" value="1"/>
</dbReference>
<keyword evidence="4" id="KW-0347">Helicase</keyword>
<evidence type="ECO:0000313" key="10">
    <source>
        <dbReference type="Proteomes" id="UP000316726"/>
    </source>
</evidence>
<dbReference type="InterPro" id="IPR001650">
    <property type="entry name" value="Helicase_C-like"/>
</dbReference>
<dbReference type="InterPro" id="IPR048333">
    <property type="entry name" value="HA2_WH"/>
</dbReference>
<dbReference type="STRING" id="1764295.A0A5B8MB10"/>
<evidence type="ECO:0000259" key="7">
    <source>
        <dbReference type="PROSITE" id="PS51192"/>
    </source>
</evidence>
<dbReference type="SMART" id="SM00490">
    <property type="entry name" value="HELICc"/>
    <property type="match status" value="1"/>
</dbReference>
<dbReference type="Gene3D" id="3.40.50.300">
    <property type="entry name" value="P-loop containing nucleotide triphosphate hydrolases"/>
    <property type="match status" value="2"/>
</dbReference>